<evidence type="ECO:0000256" key="5">
    <source>
        <dbReference type="ARBA" id="ARBA00020264"/>
    </source>
</evidence>
<keyword evidence="7" id="KW-0819">tRNA processing</keyword>
<protein>
    <recommendedName>
        <fullName evidence="5">Elongator complex protein 5</fullName>
    </recommendedName>
</protein>
<dbReference type="PANTHER" id="PTHR15641:SF1">
    <property type="entry name" value="ELONGATOR COMPLEX PROTEIN 5"/>
    <property type="match status" value="1"/>
</dbReference>
<evidence type="ECO:0000256" key="7">
    <source>
        <dbReference type="ARBA" id="ARBA00022694"/>
    </source>
</evidence>
<evidence type="ECO:0000313" key="10">
    <source>
        <dbReference type="EMBL" id="KIK06944.1"/>
    </source>
</evidence>
<evidence type="ECO:0000256" key="9">
    <source>
        <dbReference type="SAM" id="MobiDB-lite"/>
    </source>
</evidence>
<dbReference type="EMBL" id="KN838550">
    <property type="protein sequence ID" value="KIK06944.1"/>
    <property type="molecule type" value="Genomic_DNA"/>
</dbReference>
<dbReference type="STRING" id="1095629.A0A0C9XZ54"/>
<proteinExistence type="inferred from homology"/>
<dbReference type="InterPro" id="IPR019519">
    <property type="entry name" value="Elp5"/>
</dbReference>
<comment type="similarity">
    <text evidence="4">Belongs to the ELP5 family.</text>
</comment>
<evidence type="ECO:0000256" key="4">
    <source>
        <dbReference type="ARBA" id="ARBA00009567"/>
    </source>
</evidence>
<evidence type="ECO:0000256" key="3">
    <source>
        <dbReference type="ARBA" id="ARBA00005043"/>
    </source>
</evidence>
<accession>A0A0C9XZ54</accession>
<reference evidence="10 11" key="1">
    <citation type="submission" date="2014-04" db="EMBL/GenBank/DDBJ databases">
        <authorList>
            <consortium name="DOE Joint Genome Institute"/>
            <person name="Kuo A."/>
            <person name="Kohler A."/>
            <person name="Nagy L.G."/>
            <person name="Floudas D."/>
            <person name="Copeland A."/>
            <person name="Barry K.W."/>
            <person name="Cichocki N."/>
            <person name="Veneault-Fourrey C."/>
            <person name="LaButti K."/>
            <person name="Lindquist E.A."/>
            <person name="Lipzen A."/>
            <person name="Lundell T."/>
            <person name="Morin E."/>
            <person name="Murat C."/>
            <person name="Sun H."/>
            <person name="Tunlid A."/>
            <person name="Henrissat B."/>
            <person name="Grigoriev I.V."/>
            <person name="Hibbett D.S."/>
            <person name="Martin F."/>
            <person name="Nordberg H.P."/>
            <person name="Cantor M.N."/>
            <person name="Hua S.X."/>
        </authorList>
    </citation>
    <scope>NUCLEOTIDE SEQUENCE [LARGE SCALE GENOMIC DNA]</scope>
    <source>
        <strain evidence="10 11">LaAM-08-1</strain>
    </source>
</reference>
<dbReference type="PANTHER" id="PTHR15641">
    <property type="entry name" value="ELONGATOR COMPLEX PROTEIN 5"/>
    <property type="match status" value="1"/>
</dbReference>
<evidence type="ECO:0000256" key="1">
    <source>
        <dbReference type="ARBA" id="ARBA00004123"/>
    </source>
</evidence>
<dbReference type="OrthoDB" id="2564232at2759"/>
<feature type="compositionally biased region" description="Acidic residues" evidence="9">
    <location>
        <begin position="327"/>
        <end position="343"/>
    </location>
</feature>
<keyword evidence="8" id="KW-0539">Nucleus</keyword>
<dbReference type="AlphaFoldDB" id="A0A0C9XZ54"/>
<dbReference type="GO" id="GO:0000049">
    <property type="term" value="F:tRNA binding"/>
    <property type="evidence" value="ECO:0007669"/>
    <property type="project" value="TreeGrafter"/>
</dbReference>
<dbReference type="GO" id="GO:0002098">
    <property type="term" value="P:tRNA wobble uridine modification"/>
    <property type="evidence" value="ECO:0007669"/>
    <property type="project" value="InterPro"/>
</dbReference>
<dbReference type="GO" id="GO:0005634">
    <property type="term" value="C:nucleus"/>
    <property type="evidence" value="ECO:0007669"/>
    <property type="project" value="UniProtKB-SubCell"/>
</dbReference>
<gene>
    <name evidence="10" type="ORF">K443DRAFT_88489</name>
</gene>
<keyword evidence="6" id="KW-0963">Cytoplasm</keyword>
<keyword evidence="11" id="KW-1185">Reference proteome</keyword>
<dbReference type="GO" id="GO:0005829">
    <property type="term" value="C:cytosol"/>
    <property type="evidence" value="ECO:0007669"/>
    <property type="project" value="TreeGrafter"/>
</dbReference>
<comment type="subcellular location">
    <subcellularLocation>
        <location evidence="2">Cytoplasm</location>
    </subcellularLocation>
    <subcellularLocation>
        <location evidence="1">Nucleus</location>
    </subcellularLocation>
</comment>
<feature type="region of interest" description="Disordered" evidence="9">
    <location>
        <begin position="307"/>
        <end position="343"/>
    </location>
</feature>
<evidence type="ECO:0000256" key="8">
    <source>
        <dbReference type="ARBA" id="ARBA00023242"/>
    </source>
</evidence>
<dbReference type="UniPathway" id="UPA00988"/>
<dbReference type="HOGENOM" id="CLU_069162_0_0_1"/>
<dbReference type="Proteomes" id="UP000054477">
    <property type="component" value="Unassembled WGS sequence"/>
</dbReference>
<dbReference type="GO" id="GO:0033588">
    <property type="term" value="C:elongator holoenzyme complex"/>
    <property type="evidence" value="ECO:0007669"/>
    <property type="project" value="InterPro"/>
</dbReference>
<name>A0A0C9XZ54_9AGAR</name>
<comment type="pathway">
    <text evidence="3">tRNA modification; 5-methoxycarbonylmethyl-2-thiouridine-tRNA biosynthesis.</text>
</comment>
<sequence>MALFPAIIDDPRRSFLVFQSSIAQTSLPIIRNILTTQNSSRKSLLISLQYPPSFFLNGLECENLEIHDLLDHVPGYDASPDIQGVILAKISAALKSPLPLNVVIDSVDTLMLDIGSLSKTCLLLREVLASVEEHLGSRLILHVTHPSELTPLLVQTTFSSSLAHIIAHPVALLKHIATEYLTPPPPASPEVKFWGVFLPLSVRTHEAERLVFGNNGEGSGGGEEIVIGVLVRCSGKKRAVQRALEGWSINNGLSCELTALEAVRSLLGRQTMFETPAVDPTQNLSFNLNLTSSQQESRAQVPLPYAHEGRPQGVAQNKNGAIFYDPDSADDIDDDDPDEDLDI</sequence>
<evidence type="ECO:0000256" key="6">
    <source>
        <dbReference type="ARBA" id="ARBA00022490"/>
    </source>
</evidence>
<evidence type="ECO:0000256" key="2">
    <source>
        <dbReference type="ARBA" id="ARBA00004496"/>
    </source>
</evidence>
<organism evidence="10 11">
    <name type="scientific">Laccaria amethystina LaAM-08-1</name>
    <dbReference type="NCBI Taxonomy" id="1095629"/>
    <lineage>
        <taxon>Eukaryota</taxon>
        <taxon>Fungi</taxon>
        <taxon>Dikarya</taxon>
        <taxon>Basidiomycota</taxon>
        <taxon>Agaricomycotina</taxon>
        <taxon>Agaricomycetes</taxon>
        <taxon>Agaricomycetidae</taxon>
        <taxon>Agaricales</taxon>
        <taxon>Agaricineae</taxon>
        <taxon>Hydnangiaceae</taxon>
        <taxon>Laccaria</taxon>
    </lineage>
</organism>
<dbReference type="Pfam" id="PF10483">
    <property type="entry name" value="Elong_Iki1"/>
    <property type="match status" value="1"/>
</dbReference>
<reference evidence="11" key="2">
    <citation type="submission" date="2015-01" db="EMBL/GenBank/DDBJ databases">
        <title>Evolutionary Origins and Diversification of the Mycorrhizal Mutualists.</title>
        <authorList>
            <consortium name="DOE Joint Genome Institute"/>
            <consortium name="Mycorrhizal Genomics Consortium"/>
            <person name="Kohler A."/>
            <person name="Kuo A."/>
            <person name="Nagy L.G."/>
            <person name="Floudas D."/>
            <person name="Copeland A."/>
            <person name="Barry K.W."/>
            <person name="Cichocki N."/>
            <person name="Veneault-Fourrey C."/>
            <person name="LaButti K."/>
            <person name="Lindquist E.A."/>
            <person name="Lipzen A."/>
            <person name="Lundell T."/>
            <person name="Morin E."/>
            <person name="Murat C."/>
            <person name="Riley R."/>
            <person name="Ohm R."/>
            <person name="Sun H."/>
            <person name="Tunlid A."/>
            <person name="Henrissat B."/>
            <person name="Grigoriev I.V."/>
            <person name="Hibbett D.S."/>
            <person name="Martin F."/>
        </authorList>
    </citation>
    <scope>NUCLEOTIDE SEQUENCE [LARGE SCALE GENOMIC DNA]</scope>
    <source>
        <strain evidence="11">LaAM-08-1</strain>
    </source>
</reference>
<evidence type="ECO:0000313" key="11">
    <source>
        <dbReference type="Proteomes" id="UP000054477"/>
    </source>
</evidence>